<dbReference type="InterPro" id="IPR008928">
    <property type="entry name" value="6-hairpin_glycosidase_sf"/>
</dbReference>
<organism evidence="3 4">
    <name type="scientific">Talaromyces rugulosus</name>
    <name type="common">Penicillium rugulosum</name>
    <dbReference type="NCBI Taxonomy" id="121627"/>
    <lineage>
        <taxon>Eukaryota</taxon>
        <taxon>Fungi</taxon>
        <taxon>Dikarya</taxon>
        <taxon>Ascomycota</taxon>
        <taxon>Pezizomycotina</taxon>
        <taxon>Eurotiomycetes</taxon>
        <taxon>Eurotiomycetidae</taxon>
        <taxon>Eurotiales</taxon>
        <taxon>Trichocomaceae</taxon>
        <taxon>Talaromyces</taxon>
        <taxon>Talaromyces sect. Islandici</taxon>
    </lineage>
</organism>
<proteinExistence type="predicted"/>
<feature type="chain" id="PRO_5028842988" description="Ricin B lectin domain-containing protein" evidence="1">
    <location>
        <begin position="24"/>
        <end position="502"/>
    </location>
</feature>
<keyword evidence="4" id="KW-1185">Reference proteome</keyword>
<keyword evidence="1" id="KW-0732">Signal</keyword>
<dbReference type="Pfam" id="PF03663">
    <property type="entry name" value="Glyco_hydro_76"/>
    <property type="match status" value="1"/>
</dbReference>
<reference evidence="4" key="1">
    <citation type="submission" date="2020-06" db="EMBL/GenBank/DDBJ databases">
        <title>A chromosome-scale genome assembly of Talaromyces rugulosus W13939.</title>
        <authorList>
            <person name="Wang B."/>
            <person name="Guo L."/>
            <person name="Ye K."/>
            <person name="Wang L."/>
        </authorList>
    </citation>
    <scope>NUCLEOTIDE SEQUENCE [LARGE SCALE GENOMIC DNA]</scope>
    <source>
        <strain evidence="4">W13939</strain>
    </source>
</reference>
<dbReference type="EMBL" id="CP055901">
    <property type="protein sequence ID" value="QKX61069.1"/>
    <property type="molecule type" value="Genomic_DNA"/>
</dbReference>
<dbReference type="InterPro" id="IPR035992">
    <property type="entry name" value="Ricin_B-like_lectins"/>
</dbReference>
<dbReference type="Gene3D" id="1.50.10.20">
    <property type="match status" value="1"/>
</dbReference>
<dbReference type="AlphaFoldDB" id="A0A7H8R3V8"/>
<dbReference type="InterPro" id="IPR000772">
    <property type="entry name" value="Ricin_B_lectin"/>
</dbReference>
<gene>
    <name evidence="3" type="ORF">TRUGW13939_08215</name>
</gene>
<dbReference type="GO" id="GO:0005975">
    <property type="term" value="P:carbohydrate metabolic process"/>
    <property type="evidence" value="ECO:0007669"/>
    <property type="project" value="InterPro"/>
</dbReference>
<dbReference type="GeneID" id="55995704"/>
<sequence length="502" mass="55905">MKLLTSRALMLGGLVATPQMVAAFAQGDADAMFDAFNTALLTTSGSDVFYKKSLDSGDPDGSWSGSLDILAAEDAYERTGDPDTKNLVYNLLTTWLNKNPPPWDWDGWNDDIGWFTLALSRGYLITRTDDFLTQAEYGFNYAFGRGWDTQYNGGGIWEENPEYISELPTKEALSTDSLGKVSCLLYKGTHNGTYLDTCKMIYAWTRSTLFNADTGELYTGVNETGYVNTASAAYNQGTFLDFANLLYGITLDNSYYDDAKLALDFGKNSLTVNGIFSNSASYLNTWADEMARGVGNFVRDNRLWGDYYTWMVQNADSILQNRRTDRNITWNAWDQATPEDDTLIANQFASAVAWLQYTPVTKPGEIGGIRSFVNNKTGLAIDNGGTYGNGNPVSQWGLNPSLNQKWQLTQNSDDSWNFLSLSTWLSLDCPGGSDEDGLQMIEWETNRDSNQRWVLTQQSDGTYKIENQQTGKVLDGGSNSTDGAPLLQNDWNSGAEQRWILW</sequence>
<protein>
    <recommendedName>
        <fullName evidence="2">Ricin B lectin domain-containing protein</fullName>
    </recommendedName>
</protein>
<dbReference type="Proteomes" id="UP000509510">
    <property type="component" value="Chromosome IV"/>
</dbReference>
<feature type="domain" description="Ricin B lectin" evidence="2">
    <location>
        <begin position="403"/>
        <end position="488"/>
    </location>
</feature>
<dbReference type="KEGG" id="trg:TRUGW13939_08215"/>
<dbReference type="PANTHER" id="PTHR47791:SF3">
    <property type="entry name" value="MEIOTICALLY UP-REGULATED GENE 191 PROTEIN"/>
    <property type="match status" value="1"/>
</dbReference>
<dbReference type="CDD" id="cd00161">
    <property type="entry name" value="beta-trefoil_Ricin-like"/>
    <property type="match status" value="1"/>
</dbReference>
<evidence type="ECO:0000256" key="1">
    <source>
        <dbReference type="SAM" id="SignalP"/>
    </source>
</evidence>
<dbReference type="SUPFAM" id="SSF50370">
    <property type="entry name" value="Ricin B-like lectins"/>
    <property type="match status" value="1"/>
</dbReference>
<dbReference type="OrthoDB" id="9984024at2759"/>
<dbReference type="SUPFAM" id="SSF48208">
    <property type="entry name" value="Six-hairpin glycosidases"/>
    <property type="match status" value="1"/>
</dbReference>
<dbReference type="PANTHER" id="PTHR47791">
    <property type="entry name" value="MEIOTICALLY UP-REGULATED GENE 191 PROTEIN"/>
    <property type="match status" value="1"/>
</dbReference>
<accession>A0A7H8R3V8</accession>
<feature type="signal peptide" evidence="1">
    <location>
        <begin position="1"/>
        <end position="23"/>
    </location>
</feature>
<name>A0A7H8R3V8_TALRU</name>
<evidence type="ECO:0000313" key="4">
    <source>
        <dbReference type="Proteomes" id="UP000509510"/>
    </source>
</evidence>
<evidence type="ECO:0000259" key="2">
    <source>
        <dbReference type="Pfam" id="PF14200"/>
    </source>
</evidence>
<dbReference type="RefSeq" id="XP_035347244.1">
    <property type="nucleotide sequence ID" value="XM_035491351.1"/>
</dbReference>
<dbReference type="Pfam" id="PF14200">
    <property type="entry name" value="RicinB_lectin_2"/>
    <property type="match status" value="1"/>
</dbReference>
<dbReference type="PROSITE" id="PS50231">
    <property type="entry name" value="RICIN_B_LECTIN"/>
    <property type="match status" value="1"/>
</dbReference>
<evidence type="ECO:0000313" key="3">
    <source>
        <dbReference type="EMBL" id="QKX61069.1"/>
    </source>
</evidence>
<dbReference type="Gene3D" id="2.80.10.50">
    <property type="match status" value="1"/>
</dbReference>
<dbReference type="InterPro" id="IPR053169">
    <property type="entry name" value="MUG_Protein"/>
</dbReference>
<dbReference type="InterPro" id="IPR005198">
    <property type="entry name" value="Glyco_hydro_76"/>
</dbReference>